<evidence type="ECO:0000259" key="11">
    <source>
        <dbReference type="PROSITE" id="PS00486"/>
    </source>
</evidence>
<dbReference type="GO" id="GO:0140664">
    <property type="term" value="F:ATP-dependent DNA damage sensor activity"/>
    <property type="evidence" value="ECO:0007669"/>
    <property type="project" value="InterPro"/>
</dbReference>
<dbReference type="GO" id="GO:0003684">
    <property type="term" value="F:damaged DNA binding"/>
    <property type="evidence" value="ECO:0007669"/>
    <property type="project" value="UniProtKB-UniRule"/>
</dbReference>
<dbReference type="InterPro" id="IPR007696">
    <property type="entry name" value="DNA_mismatch_repair_MutS_core"/>
</dbReference>
<keyword evidence="5 9" id="KW-0067">ATP-binding</keyword>
<dbReference type="SUPFAM" id="SSF48334">
    <property type="entry name" value="DNA repair protein MutS, domain III"/>
    <property type="match status" value="1"/>
</dbReference>
<dbReference type="InterPro" id="IPR007695">
    <property type="entry name" value="DNA_mismatch_repair_MutS-lik_N"/>
</dbReference>
<reference evidence="12" key="1">
    <citation type="submission" date="2020-07" db="EMBL/GenBank/DDBJ databases">
        <title>Huge and variable diversity of episymbiotic CPR bacteria and DPANN archaea in groundwater ecosystems.</title>
        <authorList>
            <person name="He C.Y."/>
            <person name="Keren R."/>
            <person name="Whittaker M."/>
            <person name="Farag I.F."/>
            <person name="Doudna J."/>
            <person name="Cate J.H.D."/>
            <person name="Banfield J.F."/>
        </authorList>
    </citation>
    <scope>NUCLEOTIDE SEQUENCE</scope>
    <source>
        <strain evidence="12">NC_groundwater_1664_Pr3_B-0.1um_52_9</strain>
    </source>
</reference>
<name>A0A9D6V3X6_9BACT</name>
<evidence type="ECO:0000313" key="13">
    <source>
        <dbReference type="Proteomes" id="UP000807825"/>
    </source>
</evidence>
<evidence type="ECO:0000313" key="12">
    <source>
        <dbReference type="EMBL" id="MBI5251074.1"/>
    </source>
</evidence>
<dbReference type="Pfam" id="PF05190">
    <property type="entry name" value="MutS_IV"/>
    <property type="match status" value="1"/>
</dbReference>
<evidence type="ECO:0000256" key="8">
    <source>
        <dbReference type="ARBA" id="ARBA00024647"/>
    </source>
</evidence>
<protein>
    <recommendedName>
        <fullName evidence="2 9">DNA mismatch repair protein MutS</fullName>
    </recommendedName>
</protein>
<accession>A0A9D6V3X6</accession>
<dbReference type="InterPro" id="IPR007861">
    <property type="entry name" value="DNA_mismatch_repair_MutS_clamp"/>
</dbReference>
<dbReference type="FunFam" id="1.10.1420.10:FF:000001">
    <property type="entry name" value="DNA mismatch repair protein MutS"/>
    <property type="match status" value="1"/>
</dbReference>
<dbReference type="Pfam" id="PF00488">
    <property type="entry name" value="MutS_V"/>
    <property type="match status" value="1"/>
</dbReference>
<dbReference type="FunFam" id="3.40.1170.10:FF:000001">
    <property type="entry name" value="DNA mismatch repair protein MutS"/>
    <property type="match status" value="1"/>
</dbReference>
<dbReference type="FunFam" id="3.40.50.300:FF:000870">
    <property type="entry name" value="MutS protein homolog 4"/>
    <property type="match status" value="1"/>
</dbReference>
<dbReference type="InterPro" id="IPR017261">
    <property type="entry name" value="DNA_mismatch_repair_MutS/MSH"/>
</dbReference>
<dbReference type="Gene3D" id="3.40.1170.10">
    <property type="entry name" value="DNA repair protein MutS, domain I"/>
    <property type="match status" value="1"/>
</dbReference>
<comment type="similarity">
    <text evidence="1 9 10">Belongs to the DNA mismatch repair MutS family.</text>
</comment>
<dbReference type="SMART" id="SM00533">
    <property type="entry name" value="MUTSd"/>
    <property type="match status" value="1"/>
</dbReference>
<evidence type="ECO:0000256" key="5">
    <source>
        <dbReference type="ARBA" id="ARBA00022840"/>
    </source>
</evidence>
<proteinExistence type="inferred from homology"/>
<dbReference type="InterPro" id="IPR007860">
    <property type="entry name" value="DNA_mmatch_repair_MutS_con_dom"/>
</dbReference>
<dbReference type="Pfam" id="PF05188">
    <property type="entry name" value="MutS_II"/>
    <property type="match status" value="1"/>
</dbReference>
<keyword evidence="3 9" id="KW-0547">Nucleotide-binding</keyword>
<dbReference type="NCBIfam" id="NF003810">
    <property type="entry name" value="PRK05399.1"/>
    <property type="match status" value="1"/>
</dbReference>
<dbReference type="PROSITE" id="PS00486">
    <property type="entry name" value="DNA_MISMATCH_REPAIR_2"/>
    <property type="match status" value="1"/>
</dbReference>
<dbReference type="AlphaFoldDB" id="A0A9D6V3X6"/>
<dbReference type="SUPFAM" id="SSF52540">
    <property type="entry name" value="P-loop containing nucleoside triphosphate hydrolases"/>
    <property type="match status" value="1"/>
</dbReference>
<dbReference type="CDD" id="cd03284">
    <property type="entry name" value="ABC_MutS1"/>
    <property type="match status" value="1"/>
</dbReference>
<evidence type="ECO:0000256" key="2">
    <source>
        <dbReference type="ARBA" id="ARBA00021982"/>
    </source>
</evidence>
<dbReference type="Gene3D" id="1.10.1420.10">
    <property type="match status" value="2"/>
</dbReference>
<dbReference type="InterPro" id="IPR000432">
    <property type="entry name" value="DNA_mismatch_repair_MutS_C"/>
</dbReference>
<dbReference type="InterPro" id="IPR027417">
    <property type="entry name" value="P-loop_NTPase"/>
</dbReference>
<organism evidence="12 13">
    <name type="scientific">Desulfomonile tiedjei</name>
    <dbReference type="NCBI Taxonomy" id="2358"/>
    <lineage>
        <taxon>Bacteria</taxon>
        <taxon>Pseudomonadati</taxon>
        <taxon>Thermodesulfobacteriota</taxon>
        <taxon>Desulfomonilia</taxon>
        <taxon>Desulfomonilales</taxon>
        <taxon>Desulfomonilaceae</taxon>
        <taxon>Desulfomonile</taxon>
    </lineage>
</organism>
<keyword evidence="4 9" id="KW-0227">DNA damage</keyword>
<dbReference type="HAMAP" id="MF_00096">
    <property type="entry name" value="MutS"/>
    <property type="match status" value="1"/>
</dbReference>
<dbReference type="Proteomes" id="UP000807825">
    <property type="component" value="Unassembled WGS sequence"/>
</dbReference>
<gene>
    <name evidence="9 12" type="primary">mutS</name>
    <name evidence="12" type="ORF">HY912_16420</name>
</gene>
<dbReference type="InterPro" id="IPR045076">
    <property type="entry name" value="MutS"/>
</dbReference>
<dbReference type="InterPro" id="IPR036678">
    <property type="entry name" value="MutS_con_dom_sf"/>
</dbReference>
<evidence type="ECO:0000256" key="3">
    <source>
        <dbReference type="ARBA" id="ARBA00022741"/>
    </source>
</evidence>
<dbReference type="NCBIfam" id="TIGR01070">
    <property type="entry name" value="mutS1"/>
    <property type="match status" value="1"/>
</dbReference>
<evidence type="ECO:0000256" key="7">
    <source>
        <dbReference type="ARBA" id="ARBA00023204"/>
    </source>
</evidence>
<keyword evidence="6 9" id="KW-0238">DNA-binding</keyword>
<dbReference type="GO" id="GO:0006298">
    <property type="term" value="P:mismatch repair"/>
    <property type="evidence" value="ECO:0007669"/>
    <property type="project" value="UniProtKB-UniRule"/>
</dbReference>
<evidence type="ECO:0000256" key="1">
    <source>
        <dbReference type="ARBA" id="ARBA00006271"/>
    </source>
</evidence>
<sequence>MMRQYMENKARHPEAILLFRMGDFYEMFFDDATKASRILDIALTTRDKNKEESVPMCGFPHHAASAYISRLLAAGERVAVCDQMEDPRKAKGIVRREVTRVLTPGLTEESDILRAGENHFVVALAFDGKYSALAAFDLSTGELLVTSTSQDLLAAQELERLDPKEILVADKFSDQAKAILGGSRFYVHPVEEWMADQRACTDTLREQYGVQNLEGFGLTENSASTVAAGIIISYVRQTRYDAPIHIKPPRVYHLGNYMVLDLATLRNLEIFRNLKDGATTGTLLRLLDRTSTPMGARMLRSWLLYPLLDIDEIGRRNEAVAGFVEASVSRSDLREVLKEIGDLERIAGKISLRSATPRDLVHLRTSCEQIPSLIRLLTDGDSAIASELRQMDDLSYVAHAIAAVLVDAPPATLKDGGVIRDGYNPELDELRNISLRGKEWIAAIEATERETTGISNLKVGYNRVFGYYIEVTKSHQSKVPNTYIRKQTLANAERYITEDLKEYELKVLNAQETILELEEEIFALLRTRLLEVIPRIQKTATSIATLDALLSLAEIAALRSYVRPRVHDGDEIKIVDGRHPVVETYDERETYVPNDVLLNRSSDQILIITGPNMAGKSTYMRQTALIVIMAQMGSFVPATHADIGLVDRIFTRIGAADYLAFGQSTFMVEMNETAEILHNSTHRSLVLLDEVGRGTSTFDGLSIAWAVTEYLHDKPDGGPRTLFATHYHELVDIGLVKERVRNHNIAVKEWKDRIVFLRKIVPGGCSRSYGIQVAKLAGIPDGVVSRAREILSNLEKEELDPGGRPRLSRKKENKKRQDVPFQAELFGYPGDDILKELEKIDPNGLTPIEALNLLSQWKTKYSS</sequence>
<dbReference type="InterPro" id="IPR016151">
    <property type="entry name" value="DNA_mismatch_repair_MutS_N"/>
</dbReference>
<comment type="function">
    <text evidence="8 9">This protein is involved in the repair of mismatches in DNA. It is possible that it carries out the mismatch recognition step. This protein has a weak ATPase activity.</text>
</comment>
<dbReference type="Gene3D" id="3.30.420.110">
    <property type="entry name" value="MutS, connector domain"/>
    <property type="match status" value="1"/>
</dbReference>
<dbReference type="EMBL" id="JACRDE010000429">
    <property type="protein sequence ID" value="MBI5251074.1"/>
    <property type="molecule type" value="Genomic_DNA"/>
</dbReference>
<feature type="domain" description="DNA mismatch repair proteins mutS family" evidence="11">
    <location>
        <begin position="684"/>
        <end position="700"/>
    </location>
</feature>
<evidence type="ECO:0000256" key="9">
    <source>
        <dbReference type="HAMAP-Rule" id="MF_00096"/>
    </source>
</evidence>
<dbReference type="PANTHER" id="PTHR11361:SF34">
    <property type="entry name" value="DNA MISMATCH REPAIR PROTEIN MSH1, MITOCHONDRIAL"/>
    <property type="match status" value="1"/>
</dbReference>
<feature type="binding site" evidence="9">
    <location>
        <begin position="610"/>
        <end position="617"/>
    </location>
    <ligand>
        <name>ATP</name>
        <dbReference type="ChEBI" id="CHEBI:30616"/>
    </ligand>
</feature>
<dbReference type="InterPro" id="IPR036187">
    <property type="entry name" value="DNA_mismatch_repair_MutS_sf"/>
</dbReference>
<evidence type="ECO:0000256" key="4">
    <source>
        <dbReference type="ARBA" id="ARBA00022763"/>
    </source>
</evidence>
<dbReference type="GO" id="GO:0005829">
    <property type="term" value="C:cytosol"/>
    <property type="evidence" value="ECO:0007669"/>
    <property type="project" value="TreeGrafter"/>
</dbReference>
<dbReference type="SUPFAM" id="SSF53150">
    <property type="entry name" value="DNA repair protein MutS, domain II"/>
    <property type="match status" value="1"/>
</dbReference>
<dbReference type="GO" id="GO:0030983">
    <property type="term" value="F:mismatched DNA binding"/>
    <property type="evidence" value="ECO:0007669"/>
    <property type="project" value="InterPro"/>
</dbReference>
<dbReference type="PANTHER" id="PTHR11361">
    <property type="entry name" value="DNA MISMATCH REPAIR PROTEIN MUTS FAMILY MEMBER"/>
    <property type="match status" value="1"/>
</dbReference>
<dbReference type="SMART" id="SM00534">
    <property type="entry name" value="MUTSac"/>
    <property type="match status" value="1"/>
</dbReference>
<comment type="caution">
    <text evidence="12">The sequence shown here is derived from an EMBL/GenBank/DDBJ whole genome shotgun (WGS) entry which is preliminary data.</text>
</comment>
<dbReference type="SUPFAM" id="SSF55271">
    <property type="entry name" value="DNA repair protein MutS, domain I"/>
    <property type="match status" value="1"/>
</dbReference>
<dbReference type="Gene3D" id="3.40.50.300">
    <property type="entry name" value="P-loop containing nucleotide triphosphate hydrolases"/>
    <property type="match status" value="1"/>
</dbReference>
<dbReference type="Pfam" id="PF05192">
    <property type="entry name" value="MutS_III"/>
    <property type="match status" value="1"/>
</dbReference>
<dbReference type="GO" id="GO:0005524">
    <property type="term" value="F:ATP binding"/>
    <property type="evidence" value="ECO:0007669"/>
    <property type="project" value="UniProtKB-UniRule"/>
</dbReference>
<evidence type="ECO:0000256" key="6">
    <source>
        <dbReference type="ARBA" id="ARBA00023125"/>
    </source>
</evidence>
<keyword evidence="7 9" id="KW-0234">DNA repair</keyword>
<dbReference type="Pfam" id="PF01624">
    <property type="entry name" value="MutS_I"/>
    <property type="match status" value="1"/>
</dbReference>
<dbReference type="PIRSF" id="PIRSF037677">
    <property type="entry name" value="DNA_mis_repair_Msh6"/>
    <property type="match status" value="1"/>
</dbReference>
<dbReference type="InterPro" id="IPR005748">
    <property type="entry name" value="DNA_mismatch_repair_MutS"/>
</dbReference>
<evidence type="ECO:0000256" key="10">
    <source>
        <dbReference type="RuleBase" id="RU003756"/>
    </source>
</evidence>